<dbReference type="InterPro" id="IPR041407">
    <property type="entry name" value="MazG_C"/>
</dbReference>
<feature type="domain" description="MazG C-terminal" evidence="2">
    <location>
        <begin position="107"/>
        <end position="292"/>
    </location>
</feature>
<dbReference type="RefSeq" id="WP_081805195.1">
    <property type="nucleotide sequence ID" value="NZ_FONH01000020.1"/>
</dbReference>
<evidence type="ECO:0000259" key="1">
    <source>
        <dbReference type="Pfam" id="PF03819"/>
    </source>
</evidence>
<keyword evidence="3" id="KW-0378">Hydrolase</keyword>
<dbReference type="InterPro" id="IPR004518">
    <property type="entry name" value="MazG-like_dom"/>
</dbReference>
<dbReference type="Proteomes" id="UP000199477">
    <property type="component" value="Unassembled WGS sequence"/>
</dbReference>
<dbReference type="Pfam" id="PF03819">
    <property type="entry name" value="MazG"/>
    <property type="match status" value="1"/>
</dbReference>
<feature type="domain" description="NTP pyrophosphohydrolase MazG-like" evidence="1">
    <location>
        <begin position="61"/>
        <end position="101"/>
    </location>
</feature>
<dbReference type="STRING" id="500610.SAMN02799615_03731"/>
<dbReference type="InterPro" id="IPR011379">
    <property type="entry name" value="MazG-related_GP37"/>
</dbReference>
<organism evidence="3 4">
    <name type="scientific">Dyella marensis</name>
    <dbReference type="NCBI Taxonomy" id="500610"/>
    <lineage>
        <taxon>Bacteria</taxon>
        <taxon>Pseudomonadati</taxon>
        <taxon>Pseudomonadota</taxon>
        <taxon>Gammaproteobacteria</taxon>
        <taxon>Lysobacterales</taxon>
        <taxon>Rhodanobacteraceae</taxon>
        <taxon>Dyella</taxon>
    </lineage>
</organism>
<evidence type="ECO:0000313" key="4">
    <source>
        <dbReference type="Proteomes" id="UP000199477"/>
    </source>
</evidence>
<dbReference type="SUPFAM" id="SSF101386">
    <property type="entry name" value="all-alpha NTP pyrophosphatases"/>
    <property type="match status" value="1"/>
</dbReference>
<dbReference type="Gene3D" id="1.10.287.1080">
    <property type="entry name" value="MazG-like"/>
    <property type="match status" value="1"/>
</dbReference>
<reference evidence="4" key="1">
    <citation type="submission" date="2016-10" db="EMBL/GenBank/DDBJ databases">
        <authorList>
            <person name="Varghese N."/>
            <person name="Submissions S."/>
        </authorList>
    </citation>
    <scope>NUCLEOTIDE SEQUENCE [LARGE SCALE GENOMIC DNA]</scope>
    <source>
        <strain evidence="4">UNC178MFTsu3.1</strain>
    </source>
</reference>
<accession>A0A1I2IYX5</accession>
<proteinExistence type="predicted"/>
<dbReference type="CDD" id="cd11541">
    <property type="entry name" value="NTP-PPase_u4"/>
    <property type="match status" value="1"/>
</dbReference>
<evidence type="ECO:0000259" key="2">
    <source>
        <dbReference type="Pfam" id="PF18722"/>
    </source>
</evidence>
<gene>
    <name evidence="3" type="ORF">SAMN02799615_03731</name>
</gene>
<dbReference type="Pfam" id="PF18722">
    <property type="entry name" value="MazG_C"/>
    <property type="match status" value="1"/>
</dbReference>
<sequence>MQLAKYQERALSTDHTAKRFDTKIDRGSVVSLLGLAGELGTLCATYKKYLRDGKDYQFHKYHIKEELGDILWYLAVVADKFGFKLDDVAKFNIEKIDGRWKEGVQAAMNYDKGMPKSQKLPRKFKITVTQHTIDGKTKAVMCMNDTLLGDPLTDNADEADGYRFHDAFHVAFLTVLGWSPVLRKLMNKKRKKDPQKDENEDGGRAIVIEEGIAALIFEYGSDNGLASGRHIIDDELLLVLRQMTRRLEIKKTSSFEWQKAVLLGWKTFSWLNRNMGGSLICDMDDQTILLRKPTLTDRRKTANLIREEGKRRRIVAVDVQV</sequence>
<dbReference type="AlphaFoldDB" id="A0A1I2IYX5"/>
<protein>
    <submittedName>
        <fullName evidence="3">MazG nucleotide pyrophosphohydrolase domain-containing protein</fullName>
    </submittedName>
</protein>
<name>A0A1I2IYX5_9GAMM</name>
<evidence type="ECO:0000313" key="3">
    <source>
        <dbReference type="EMBL" id="SFF47494.1"/>
    </source>
</evidence>
<dbReference type="GO" id="GO:0016787">
    <property type="term" value="F:hydrolase activity"/>
    <property type="evidence" value="ECO:0007669"/>
    <property type="project" value="UniProtKB-KW"/>
</dbReference>
<dbReference type="EMBL" id="FONH01000020">
    <property type="protein sequence ID" value="SFF47494.1"/>
    <property type="molecule type" value="Genomic_DNA"/>
</dbReference>
<keyword evidence="4" id="KW-1185">Reference proteome</keyword>